<organism evidence="1 2">
    <name type="scientific">Araneus ventricosus</name>
    <name type="common">Orbweaver spider</name>
    <name type="synonym">Epeira ventricosa</name>
    <dbReference type="NCBI Taxonomy" id="182803"/>
    <lineage>
        <taxon>Eukaryota</taxon>
        <taxon>Metazoa</taxon>
        <taxon>Ecdysozoa</taxon>
        <taxon>Arthropoda</taxon>
        <taxon>Chelicerata</taxon>
        <taxon>Arachnida</taxon>
        <taxon>Araneae</taxon>
        <taxon>Araneomorphae</taxon>
        <taxon>Entelegynae</taxon>
        <taxon>Araneoidea</taxon>
        <taxon>Araneidae</taxon>
        <taxon>Araneus</taxon>
    </lineage>
</organism>
<proteinExistence type="predicted"/>
<dbReference type="AlphaFoldDB" id="A0A4Y2WUV0"/>
<dbReference type="EMBL" id="BGPR01065635">
    <property type="protein sequence ID" value="GBO40404.1"/>
    <property type="molecule type" value="Genomic_DNA"/>
</dbReference>
<sequence>MYVIPLSDLPCNKVMLLKLRSFDKILSPASNPLLNALKSHYKSEGLCDVFQEPKRVTILMGNERIVFPVDERAKCYLVATTLFVKNPSVFENYLKGSGRQVYDNVYAYNNSVIYLDPFDIPGPGLNYFEETESNSFHRICFVTPHVNDVYLAEWTNRQEVYELPFKTKFVTQQAKFIHYKPMDEIQLPDAHAKGTGLIHKRHSFRDPKFLLQDILNSYRGPIDHLGLLVQYPFCIGYDGACNVGNHFVALVVNGHFPKRVLQIRSPYERYIEYDFVPAVGWSQIYYERIPSTGLDRVVIESTVLGYVYKDFFLCLEHPMLGNSPTYPLQNTTYLCKPAPSSTDVFRDANIEVLDTYRYDCAHTLHRIKHRNVPQEVWCLAIHDESQSFPKRFNLPHLVDHWINFFSSNCKKFALDFTNLDVVKLALVLSKHKICYKIKISVAKNRELEMNNEELIFRLDESAVAFINDARLDLMTHKPEVETSEPFCKIS</sequence>
<accession>A0A4Y2WUV0</accession>
<comment type="caution">
    <text evidence="1">The sequence shown here is derived from an EMBL/GenBank/DDBJ whole genome shotgun (WGS) entry which is preliminary data.</text>
</comment>
<name>A0A4Y2WUV0_ARAVE</name>
<dbReference type="OrthoDB" id="6411050at2759"/>
<protein>
    <submittedName>
        <fullName evidence="1">Uncharacterized protein</fullName>
    </submittedName>
</protein>
<dbReference type="Proteomes" id="UP000499080">
    <property type="component" value="Unassembled WGS sequence"/>
</dbReference>
<gene>
    <name evidence="1" type="ORF">AVEN_58055_1</name>
</gene>
<keyword evidence="2" id="KW-1185">Reference proteome</keyword>
<evidence type="ECO:0000313" key="2">
    <source>
        <dbReference type="Proteomes" id="UP000499080"/>
    </source>
</evidence>
<evidence type="ECO:0000313" key="1">
    <source>
        <dbReference type="EMBL" id="GBO40404.1"/>
    </source>
</evidence>
<reference evidence="1 2" key="1">
    <citation type="journal article" date="2019" name="Sci. Rep.">
        <title>Orb-weaving spider Araneus ventricosus genome elucidates the spidroin gene catalogue.</title>
        <authorList>
            <person name="Kono N."/>
            <person name="Nakamura H."/>
            <person name="Ohtoshi R."/>
            <person name="Moran D.A.P."/>
            <person name="Shinohara A."/>
            <person name="Yoshida Y."/>
            <person name="Fujiwara M."/>
            <person name="Mori M."/>
            <person name="Tomita M."/>
            <person name="Arakawa K."/>
        </authorList>
    </citation>
    <scope>NUCLEOTIDE SEQUENCE [LARGE SCALE GENOMIC DNA]</scope>
</reference>